<evidence type="ECO:0000313" key="1">
    <source>
        <dbReference type="EMBL" id="DAD87869.1"/>
    </source>
</evidence>
<sequence>MSTTAKHGCFIVVMYCLHLTYGHDEFRFSAYVRFWG</sequence>
<organism evidence="1">
    <name type="scientific">Siphoviridae sp. ct43U4</name>
    <dbReference type="NCBI Taxonomy" id="2826285"/>
    <lineage>
        <taxon>Viruses</taxon>
        <taxon>Duplodnaviria</taxon>
        <taxon>Heunggongvirae</taxon>
        <taxon>Uroviricota</taxon>
        <taxon>Caudoviricetes</taxon>
    </lineage>
</organism>
<reference evidence="1" key="1">
    <citation type="journal article" date="2021" name="Proc. Natl. Acad. Sci. U.S.A.">
        <title>A Catalog of Tens of Thousands of Viruses from Human Metagenomes Reveals Hidden Associations with Chronic Diseases.</title>
        <authorList>
            <person name="Tisza M.J."/>
            <person name="Buck C.B."/>
        </authorList>
    </citation>
    <scope>NUCLEOTIDE SEQUENCE</scope>
    <source>
        <strain evidence="1">Ct43U4</strain>
    </source>
</reference>
<accession>A0A8S5MZN3</accession>
<name>A0A8S5MZN3_9CAUD</name>
<dbReference type="EMBL" id="BK015029">
    <property type="protein sequence ID" value="DAD87869.1"/>
    <property type="molecule type" value="Genomic_DNA"/>
</dbReference>
<proteinExistence type="predicted"/>
<protein>
    <submittedName>
        <fullName evidence="1">Uncharacterized protein</fullName>
    </submittedName>
</protein>